<dbReference type="STRING" id="1257025.LEP1GSC203_0529"/>
<keyword evidence="1" id="KW-0472">Membrane</keyword>
<evidence type="ECO:0000313" key="3">
    <source>
        <dbReference type="Proteomes" id="UP000012371"/>
    </source>
</evidence>
<sequence length="71" mass="8545">MPYSLLMIFQYTWVPKPNWIVFAIFLYGYSTSSELYQKIVIVGDKFYLAFVTVMYFLNIKIKNQFLFFCNS</sequence>
<keyword evidence="1" id="KW-1133">Transmembrane helix</keyword>
<feature type="transmembrane region" description="Helical" evidence="1">
    <location>
        <begin position="35"/>
        <end position="57"/>
    </location>
</feature>
<evidence type="ECO:0000256" key="1">
    <source>
        <dbReference type="SAM" id="Phobius"/>
    </source>
</evidence>
<comment type="caution">
    <text evidence="2">The sequence shown here is derived from an EMBL/GenBank/DDBJ whole genome shotgun (WGS) entry which is preliminary data.</text>
</comment>
<proteinExistence type="predicted"/>
<organism evidence="2 3">
    <name type="scientific">Leptospira terpstrae serovar Hualin str. LT 11-33 = ATCC 700639</name>
    <dbReference type="NCBI Taxonomy" id="1257025"/>
    <lineage>
        <taxon>Bacteria</taxon>
        <taxon>Pseudomonadati</taxon>
        <taxon>Spirochaetota</taxon>
        <taxon>Spirochaetia</taxon>
        <taxon>Leptospirales</taxon>
        <taxon>Leptospiraceae</taxon>
        <taxon>Leptospira</taxon>
    </lineage>
</organism>
<feature type="transmembrane region" description="Helical" evidence="1">
    <location>
        <begin position="12"/>
        <end position="29"/>
    </location>
</feature>
<gene>
    <name evidence="2" type="ORF">LEP1GSC203_0529</name>
</gene>
<dbReference type="EMBL" id="AOGW02000015">
    <property type="protein sequence ID" value="EMY60576.1"/>
    <property type="molecule type" value="Genomic_DNA"/>
</dbReference>
<keyword evidence="1" id="KW-0812">Transmembrane</keyword>
<dbReference type="Proteomes" id="UP000012371">
    <property type="component" value="Unassembled WGS sequence"/>
</dbReference>
<protein>
    <submittedName>
        <fullName evidence="2">Uncharacterized protein</fullName>
    </submittedName>
</protein>
<evidence type="ECO:0000313" key="2">
    <source>
        <dbReference type="EMBL" id="EMY60576.1"/>
    </source>
</evidence>
<dbReference type="AlphaFoldDB" id="N1VYS3"/>
<name>N1VYS3_9LEPT</name>
<reference evidence="2" key="1">
    <citation type="submission" date="2013-03" db="EMBL/GenBank/DDBJ databases">
        <authorList>
            <person name="Harkins D.M."/>
            <person name="Durkin A.S."/>
            <person name="Brinkac L.M."/>
            <person name="Haft D.H."/>
            <person name="Selengut J.D."/>
            <person name="Sanka R."/>
            <person name="DePew J."/>
            <person name="Purushe J."/>
            <person name="Hartskeerl R.A."/>
            <person name="Ahmed A."/>
            <person name="van der Linden H."/>
            <person name="Goris M.G.A."/>
            <person name="Vinetz J.M."/>
            <person name="Sutton G.G."/>
            <person name="Nierman W.C."/>
            <person name="Fouts D.E."/>
        </authorList>
    </citation>
    <scope>NUCLEOTIDE SEQUENCE [LARGE SCALE GENOMIC DNA]</scope>
    <source>
        <strain evidence="2">LT 11-33</strain>
    </source>
</reference>
<accession>N1VYS3</accession>
<keyword evidence="3" id="KW-1185">Reference proteome</keyword>